<dbReference type="RefSeq" id="WP_275088120.1">
    <property type="nucleotide sequence ID" value="NZ_CP119078.1"/>
</dbReference>
<gene>
    <name evidence="8" type="ORF">PXX05_10185</name>
</gene>
<feature type="transmembrane region" description="Helical" evidence="6">
    <location>
        <begin position="218"/>
        <end position="237"/>
    </location>
</feature>
<feature type="transmembrane region" description="Helical" evidence="6">
    <location>
        <begin position="270"/>
        <end position="288"/>
    </location>
</feature>
<proteinExistence type="inferred from homology"/>
<feature type="transmembrane region" description="Helical" evidence="6">
    <location>
        <begin position="244"/>
        <end position="264"/>
    </location>
</feature>
<dbReference type="Pfam" id="PF00892">
    <property type="entry name" value="EamA"/>
    <property type="match status" value="2"/>
</dbReference>
<evidence type="ECO:0000256" key="2">
    <source>
        <dbReference type="ARBA" id="ARBA00007362"/>
    </source>
</evidence>
<feature type="transmembrane region" description="Helical" evidence="6">
    <location>
        <begin position="184"/>
        <end position="206"/>
    </location>
</feature>
<keyword evidence="3 6" id="KW-0812">Transmembrane</keyword>
<sequence>MNKRTSLALFVLILLGFIWGSGYTLAKYAITNGVPAFGYSFWQSAGPAMLLTLTCLLTGNYSVLLPQYWPYFLTCGLIGIAIPNTNMYLIASHLPAGLLAVLVNTVPLLVYPMALLVKQERFDTWRMIALFVGMLGIFLIISPTFQGLVSSWAILAFLSPFAFALCSIYITAKQPQPLNALQAASGMLVASTLLLLPLVIQQHSFYSLIGPITKVKQVVILEIFLSSIGYLLFFSLLRLAGPVFYSLTGGMVALTGLFWGFIVFKELPTTLQILAIFLIISALFLLSWRQSKLQEAI</sequence>
<evidence type="ECO:0000256" key="6">
    <source>
        <dbReference type="SAM" id="Phobius"/>
    </source>
</evidence>
<feature type="transmembrane region" description="Helical" evidence="6">
    <location>
        <begin position="36"/>
        <end position="57"/>
    </location>
</feature>
<keyword evidence="9" id="KW-1185">Reference proteome</keyword>
<dbReference type="InterPro" id="IPR000620">
    <property type="entry name" value="EamA_dom"/>
</dbReference>
<dbReference type="EMBL" id="CP119078">
    <property type="protein sequence ID" value="WED42295.1"/>
    <property type="molecule type" value="Genomic_DNA"/>
</dbReference>
<keyword evidence="5 6" id="KW-0472">Membrane</keyword>
<accession>A0ABY8ARZ3</accession>
<dbReference type="PANTHER" id="PTHR32322:SF2">
    <property type="entry name" value="EAMA DOMAIN-CONTAINING PROTEIN"/>
    <property type="match status" value="1"/>
</dbReference>
<name>A0ABY8ARZ3_9GAMM</name>
<feature type="transmembrane region" description="Helical" evidence="6">
    <location>
        <begin position="96"/>
        <end position="116"/>
    </location>
</feature>
<evidence type="ECO:0000259" key="7">
    <source>
        <dbReference type="Pfam" id="PF00892"/>
    </source>
</evidence>
<dbReference type="PANTHER" id="PTHR32322">
    <property type="entry name" value="INNER MEMBRANE TRANSPORTER"/>
    <property type="match status" value="1"/>
</dbReference>
<keyword evidence="4 6" id="KW-1133">Transmembrane helix</keyword>
<dbReference type="InterPro" id="IPR050638">
    <property type="entry name" value="AA-Vitamin_Transporters"/>
</dbReference>
<dbReference type="SUPFAM" id="SSF103481">
    <property type="entry name" value="Multidrug resistance efflux transporter EmrE"/>
    <property type="match status" value="2"/>
</dbReference>
<dbReference type="Proteomes" id="UP001222087">
    <property type="component" value="Chromosome"/>
</dbReference>
<evidence type="ECO:0000256" key="4">
    <source>
        <dbReference type="ARBA" id="ARBA00022989"/>
    </source>
</evidence>
<evidence type="ECO:0000313" key="9">
    <source>
        <dbReference type="Proteomes" id="UP001222087"/>
    </source>
</evidence>
<feature type="transmembrane region" description="Helical" evidence="6">
    <location>
        <begin position="69"/>
        <end position="90"/>
    </location>
</feature>
<dbReference type="InterPro" id="IPR037185">
    <property type="entry name" value="EmrE-like"/>
</dbReference>
<reference evidence="8 9" key="1">
    <citation type="submission" date="2023-02" db="EMBL/GenBank/DDBJ databases">
        <title>Genome Sequence of L. cardiaca H63T.</title>
        <authorList>
            <person name="Lopez A.E."/>
            <person name="Cianciotto N.P."/>
        </authorList>
    </citation>
    <scope>NUCLEOTIDE SEQUENCE [LARGE SCALE GENOMIC DNA]</scope>
    <source>
        <strain evidence="8 9">H63</strain>
    </source>
</reference>
<evidence type="ECO:0000256" key="3">
    <source>
        <dbReference type="ARBA" id="ARBA00022692"/>
    </source>
</evidence>
<feature type="transmembrane region" description="Helical" evidence="6">
    <location>
        <begin position="128"/>
        <end position="146"/>
    </location>
</feature>
<organism evidence="8 9">
    <name type="scientific">Legionella cardiaca</name>
    <dbReference type="NCBI Taxonomy" id="1071983"/>
    <lineage>
        <taxon>Bacteria</taxon>
        <taxon>Pseudomonadati</taxon>
        <taxon>Pseudomonadota</taxon>
        <taxon>Gammaproteobacteria</taxon>
        <taxon>Legionellales</taxon>
        <taxon>Legionellaceae</taxon>
        <taxon>Legionella</taxon>
    </lineage>
</organism>
<feature type="domain" description="EamA" evidence="7">
    <location>
        <begin position="8"/>
        <end position="141"/>
    </location>
</feature>
<feature type="domain" description="EamA" evidence="7">
    <location>
        <begin position="151"/>
        <end position="287"/>
    </location>
</feature>
<evidence type="ECO:0000256" key="1">
    <source>
        <dbReference type="ARBA" id="ARBA00004141"/>
    </source>
</evidence>
<comment type="similarity">
    <text evidence="2">Belongs to the EamA transporter family.</text>
</comment>
<evidence type="ECO:0000313" key="8">
    <source>
        <dbReference type="EMBL" id="WED42295.1"/>
    </source>
</evidence>
<feature type="transmembrane region" description="Helical" evidence="6">
    <location>
        <begin position="152"/>
        <end position="172"/>
    </location>
</feature>
<comment type="subcellular location">
    <subcellularLocation>
        <location evidence="1">Membrane</location>
        <topology evidence="1">Multi-pass membrane protein</topology>
    </subcellularLocation>
</comment>
<evidence type="ECO:0000256" key="5">
    <source>
        <dbReference type="ARBA" id="ARBA00023136"/>
    </source>
</evidence>
<protein>
    <submittedName>
        <fullName evidence="8">DMT family transporter</fullName>
    </submittedName>
</protein>